<comment type="caution">
    <text evidence="8">The sequence shown here is derived from an EMBL/GenBank/DDBJ whole genome shotgun (WGS) entry which is preliminary data.</text>
</comment>
<dbReference type="InterPro" id="IPR004839">
    <property type="entry name" value="Aminotransferase_I/II_large"/>
</dbReference>
<dbReference type="InterPro" id="IPR015424">
    <property type="entry name" value="PyrdxlP-dep_Trfase"/>
</dbReference>
<comment type="cofactor">
    <cofactor evidence="1">
        <name>pyridoxal 5'-phosphate</name>
        <dbReference type="ChEBI" id="CHEBI:597326"/>
    </cofactor>
</comment>
<keyword evidence="4" id="KW-0032">Aminotransferase</keyword>
<organism evidence="8 9">
    <name type="scientific">Aureibacillus halotolerans</name>
    <dbReference type="NCBI Taxonomy" id="1508390"/>
    <lineage>
        <taxon>Bacteria</taxon>
        <taxon>Bacillati</taxon>
        <taxon>Bacillota</taxon>
        <taxon>Bacilli</taxon>
        <taxon>Bacillales</taxon>
        <taxon>Bacillaceae</taxon>
        <taxon>Aureibacillus</taxon>
    </lineage>
</organism>
<evidence type="ECO:0000256" key="6">
    <source>
        <dbReference type="ARBA" id="ARBA00022898"/>
    </source>
</evidence>
<feature type="domain" description="Aminotransferase class I/classII large" evidence="7">
    <location>
        <begin position="68"/>
        <end position="423"/>
    </location>
</feature>
<evidence type="ECO:0000256" key="4">
    <source>
        <dbReference type="ARBA" id="ARBA00022576"/>
    </source>
</evidence>
<dbReference type="InterPro" id="IPR050859">
    <property type="entry name" value="Class-I_PLP-dep_aminotransf"/>
</dbReference>
<dbReference type="Gene3D" id="3.40.640.10">
    <property type="entry name" value="Type I PLP-dependent aspartate aminotransferase-like (Major domain)"/>
    <property type="match status" value="1"/>
</dbReference>
<keyword evidence="6" id="KW-0663">Pyridoxal phosphate</keyword>
<dbReference type="AlphaFoldDB" id="A0A4R6UBP8"/>
<accession>A0A4R6UBP8</accession>
<comment type="subunit">
    <text evidence="3">Homodimer.</text>
</comment>
<dbReference type="Gene3D" id="3.90.1150.10">
    <property type="entry name" value="Aspartate Aminotransferase, domain 1"/>
    <property type="match status" value="1"/>
</dbReference>
<dbReference type="GO" id="GO:0030170">
    <property type="term" value="F:pyridoxal phosphate binding"/>
    <property type="evidence" value="ECO:0007669"/>
    <property type="project" value="InterPro"/>
</dbReference>
<comment type="similarity">
    <text evidence="2">Belongs to the class-I pyridoxal-phosphate-dependent aminotransferase family.</text>
</comment>
<dbReference type="InterPro" id="IPR015421">
    <property type="entry name" value="PyrdxlP-dep_Trfase_major"/>
</dbReference>
<protein>
    <submittedName>
        <fullName evidence="8">2-aminoadipate transaminase</fullName>
    </submittedName>
</protein>
<dbReference type="Proteomes" id="UP000295632">
    <property type="component" value="Unassembled WGS sequence"/>
</dbReference>
<evidence type="ECO:0000256" key="3">
    <source>
        <dbReference type="ARBA" id="ARBA00011738"/>
    </source>
</evidence>
<dbReference type="PANTHER" id="PTHR42790:SF19">
    <property type="entry name" value="KYNURENINE_ALPHA-AMINOADIPATE AMINOTRANSFERASE, MITOCHONDRIAL"/>
    <property type="match status" value="1"/>
</dbReference>
<gene>
    <name evidence="8" type="ORF">EV213_102206</name>
</gene>
<dbReference type="FunFam" id="3.40.640.10:FF:000053">
    <property type="entry name" value="Aminotransferase, class I"/>
    <property type="match status" value="1"/>
</dbReference>
<proteinExistence type="inferred from homology"/>
<keyword evidence="5" id="KW-0808">Transferase</keyword>
<evidence type="ECO:0000256" key="5">
    <source>
        <dbReference type="ARBA" id="ARBA00022679"/>
    </source>
</evidence>
<dbReference type="SUPFAM" id="SSF53383">
    <property type="entry name" value="PLP-dependent transferases"/>
    <property type="match status" value="1"/>
</dbReference>
<name>A0A4R6UBP8_9BACI</name>
<evidence type="ECO:0000259" key="7">
    <source>
        <dbReference type="Pfam" id="PF00155"/>
    </source>
</evidence>
<evidence type="ECO:0000256" key="1">
    <source>
        <dbReference type="ARBA" id="ARBA00001933"/>
    </source>
</evidence>
<dbReference type="EMBL" id="SNYJ01000002">
    <property type="protein sequence ID" value="TDQ42175.1"/>
    <property type="molecule type" value="Genomic_DNA"/>
</dbReference>
<dbReference type="InterPro" id="IPR015422">
    <property type="entry name" value="PyrdxlP-dep_Trfase_small"/>
</dbReference>
<dbReference type="GO" id="GO:1901605">
    <property type="term" value="P:alpha-amino acid metabolic process"/>
    <property type="evidence" value="ECO:0007669"/>
    <property type="project" value="TreeGrafter"/>
</dbReference>
<dbReference type="PANTHER" id="PTHR42790">
    <property type="entry name" value="AMINOTRANSFERASE"/>
    <property type="match status" value="1"/>
</dbReference>
<keyword evidence="9" id="KW-1185">Reference proteome</keyword>
<evidence type="ECO:0000313" key="8">
    <source>
        <dbReference type="EMBL" id="TDQ42175.1"/>
    </source>
</evidence>
<evidence type="ECO:0000313" key="9">
    <source>
        <dbReference type="Proteomes" id="UP000295632"/>
    </source>
</evidence>
<dbReference type="CDD" id="cd00609">
    <property type="entry name" value="AAT_like"/>
    <property type="match status" value="1"/>
</dbReference>
<evidence type="ECO:0000256" key="2">
    <source>
        <dbReference type="ARBA" id="ARBA00007441"/>
    </source>
</evidence>
<sequence>MYDNPCGFLFIYLYIVRIFIDLYCCSFDLVTIYESWCRKMKYGFAQRVRFMQSSAVRDILKVVNKGDVISFAGGLPDEDLFPVAAMKQAFQKTFEASDNKAMQYGETEGYAPLREQLSEKLQKKGIHRPSDNVLVTSGSQQAIDLFARVMFNPGDIVLTENPTYLAALQVFESYEVRVVPVLSDDNGMDPEDLEQKMKKLKPKCVYVVPTFSNPGGKVWSFERRKLLLELAQKHQVVIFEDDPYGDIQFNSEEVYTPIASLDKENKYVLYTSTFSKTVVPAMRLGWIVGPHQIIRMMAQAKQATDLHTNSLAQVAMHHLVNDFDLDAHVSTLCKAYKERMLVMKSLLDSVEMDGLTYVEPKGGMFFWVSLPSYVHTASLLPEAVEQGVAFVPGAPFYVSNAEENTMRLNFTHSKPELIHEGMRRLVNVINEKKEAAPQQV</sequence>
<reference evidence="8 9" key="1">
    <citation type="submission" date="2019-03" db="EMBL/GenBank/DDBJ databases">
        <title>Genomic Encyclopedia of Type Strains, Phase IV (KMG-IV): sequencing the most valuable type-strain genomes for metagenomic binning, comparative biology and taxonomic classification.</title>
        <authorList>
            <person name="Goeker M."/>
        </authorList>
    </citation>
    <scope>NUCLEOTIDE SEQUENCE [LARGE SCALE GENOMIC DNA]</scope>
    <source>
        <strain evidence="8 9">DSM 28697</strain>
    </source>
</reference>
<dbReference type="GO" id="GO:0008483">
    <property type="term" value="F:transaminase activity"/>
    <property type="evidence" value="ECO:0007669"/>
    <property type="project" value="UniProtKB-KW"/>
</dbReference>
<dbReference type="Pfam" id="PF00155">
    <property type="entry name" value="Aminotran_1_2"/>
    <property type="match status" value="1"/>
</dbReference>